<dbReference type="Pfam" id="PF21834">
    <property type="entry name" value="DUF6894"/>
    <property type="match status" value="1"/>
</dbReference>
<evidence type="ECO:0000259" key="1">
    <source>
        <dbReference type="Pfam" id="PF21834"/>
    </source>
</evidence>
<evidence type="ECO:0000313" key="2">
    <source>
        <dbReference type="EMBL" id="MBP1293913.1"/>
    </source>
</evidence>
<organism evidence="2 4">
    <name type="scientific">Bradyrhizobium elkanii</name>
    <dbReference type="NCBI Taxonomy" id="29448"/>
    <lineage>
        <taxon>Bacteria</taxon>
        <taxon>Pseudomonadati</taxon>
        <taxon>Pseudomonadota</taxon>
        <taxon>Alphaproteobacteria</taxon>
        <taxon>Hyphomicrobiales</taxon>
        <taxon>Nitrobacteraceae</taxon>
        <taxon>Bradyrhizobium</taxon>
    </lineage>
</organism>
<dbReference type="AlphaFoldDB" id="A0A1E3EUB4"/>
<reference evidence="2" key="1">
    <citation type="submission" date="2021-02" db="EMBL/GenBank/DDBJ databases">
        <title>Genomic Encyclopedia of Type Strains, Phase IV (KMG-V): Genome sequencing to study the core and pangenomes of soil and plant-associated prokaryotes.</title>
        <authorList>
            <person name="Whitman W."/>
        </authorList>
    </citation>
    <scope>NUCLEOTIDE SEQUENCE</scope>
    <source>
        <strain evidence="2">USDA 406</strain>
    </source>
</reference>
<keyword evidence="5" id="KW-1185">Reference proteome</keyword>
<evidence type="ECO:0000313" key="3">
    <source>
        <dbReference type="EMBL" id="MEY9320697.1"/>
    </source>
</evidence>
<gene>
    <name evidence="3" type="ORF">ABIF29_007496</name>
    <name evidence="2" type="ORF">JOH49_003666</name>
</gene>
<dbReference type="InterPro" id="IPR054189">
    <property type="entry name" value="DUF6894"/>
</dbReference>
<reference evidence="3 5" key="2">
    <citation type="submission" date="2024-07" db="EMBL/GenBank/DDBJ databases">
        <title>Genomic Encyclopedia of Type Strains, Phase V (KMG-V): Genome sequencing to study the core and pangenomes of soil and plant-associated prokaryotes.</title>
        <authorList>
            <person name="Whitman W."/>
        </authorList>
    </citation>
    <scope>NUCLEOTIDE SEQUENCE [LARGE SCALE GENOMIC DNA]</scope>
    <source>
        <strain evidence="3 5">USDA 415</strain>
    </source>
</reference>
<feature type="domain" description="DUF6894" evidence="1">
    <location>
        <begin position="4"/>
        <end position="64"/>
    </location>
</feature>
<comment type="caution">
    <text evidence="2">The sequence shown here is derived from an EMBL/GenBank/DDBJ whole genome shotgun (WGS) entry which is preliminary data.</text>
</comment>
<protein>
    <recommendedName>
        <fullName evidence="1">DUF6894 domain-containing protein</fullName>
    </recommendedName>
</protein>
<dbReference type="GeneID" id="92951511"/>
<dbReference type="EMBL" id="JAFICZ010000001">
    <property type="protein sequence ID" value="MBP1293913.1"/>
    <property type="molecule type" value="Genomic_DNA"/>
</dbReference>
<dbReference type="Proteomes" id="UP001565471">
    <property type="component" value="Unassembled WGS sequence"/>
</dbReference>
<name>A0A1E3EUB4_BRAEL</name>
<evidence type="ECO:0000313" key="5">
    <source>
        <dbReference type="Proteomes" id="UP001565471"/>
    </source>
</evidence>
<accession>A0A1E3EUB4</accession>
<proteinExistence type="predicted"/>
<evidence type="ECO:0000313" key="4">
    <source>
        <dbReference type="Proteomes" id="UP000673383"/>
    </source>
</evidence>
<sequence>MRTYYFDTKDGVPVRDRIGLEFASAAAAITHSKQMASKIRRENPSGDVDRHVVVIDESGKEIHREAIYPA</sequence>
<dbReference type="RefSeq" id="WP_018268708.1">
    <property type="nucleotide sequence ID" value="NZ_CP126004.1"/>
</dbReference>
<dbReference type="Proteomes" id="UP000673383">
    <property type="component" value="Unassembled WGS sequence"/>
</dbReference>
<dbReference type="eggNOG" id="ENOG50302PN">
    <property type="taxonomic scope" value="Bacteria"/>
</dbReference>
<dbReference type="OrthoDB" id="8242967at2"/>
<dbReference type="EMBL" id="JBGBZA010000002">
    <property type="protein sequence ID" value="MEY9320697.1"/>
    <property type="molecule type" value="Genomic_DNA"/>
</dbReference>